<keyword evidence="1" id="KW-1133">Transmembrane helix</keyword>
<organism evidence="2">
    <name type="scientific">uncultured Poseidoniia archaeon</name>
    <dbReference type="NCBI Taxonomy" id="1697135"/>
    <lineage>
        <taxon>Archaea</taxon>
        <taxon>Methanobacteriati</taxon>
        <taxon>Thermoplasmatota</taxon>
        <taxon>Candidatus Poseidoniia</taxon>
        <taxon>environmental samples</taxon>
    </lineage>
</organism>
<name>A0A1B1TD38_9ARCH</name>
<reference evidence="2" key="1">
    <citation type="journal article" date="2015" name="ISME J.">
        <title>A new class of marine Euryarchaeota group II from the Mediterranean deep chlorophyll maximum.</title>
        <authorList>
            <person name="Martin-Cuadrado A.B."/>
            <person name="Garcia-Heredia I."/>
            <person name="Molto A.G."/>
            <person name="Lopez-Ubeda R."/>
            <person name="Kimes N."/>
            <person name="Lopez-Garcia P."/>
            <person name="Moreira D."/>
            <person name="Rodriguez-Valera F."/>
        </authorList>
    </citation>
    <scope>NUCLEOTIDE SEQUENCE</scope>
</reference>
<dbReference type="AlphaFoldDB" id="A0A1B1TD38"/>
<feature type="transmembrane region" description="Helical" evidence="1">
    <location>
        <begin position="159"/>
        <end position="178"/>
    </location>
</feature>
<keyword evidence="1" id="KW-0472">Membrane</keyword>
<evidence type="ECO:0000256" key="1">
    <source>
        <dbReference type="SAM" id="Phobius"/>
    </source>
</evidence>
<keyword evidence="1" id="KW-0812">Transmembrane</keyword>
<proteinExistence type="predicted"/>
<reference evidence="2" key="2">
    <citation type="submission" date="2016-12" db="EMBL/GenBank/DDBJ databases">
        <authorList>
            <person name="Song W.-J."/>
            <person name="Kurnit D.M."/>
        </authorList>
    </citation>
    <scope>NUCLEOTIDE SEQUENCE</scope>
</reference>
<sequence>MGDTELMKKLLDGTLDPVELENNPHLYVLAERIYGREALEEMGIIGPKVDAYSVTEENTTFSSDVEIPEFVPDINAIIKDQGNIIKKRRKMTFFIGFSGLLTIITNIYIGMGEILCSLGVANMKEICVEGKTQVVWLKGTSWDGLHEIDTWIEPRTLEIFDISLIIIFSLMFLIGLFFKKKVSTS</sequence>
<feature type="transmembrane region" description="Helical" evidence="1">
    <location>
        <begin position="91"/>
        <end position="109"/>
    </location>
</feature>
<evidence type="ECO:0000313" key="2">
    <source>
        <dbReference type="EMBL" id="ANV80198.1"/>
    </source>
</evidence>
<dbReference type="EMBL" id="KP211877">
    <property type="protein sequence ID" value="ANV80198.1"/>
    <property type="molecule type" value="Genomic_DNA"/>
</dbReference>
<protein>
    <submittedName>
        <fullName evidence="2">Uncharacterized protein</fullName>
    </submittedName>
</protein>
<accession>A0A1B1TD38</accession>